<evidence type="ECO:0000256" key="4">
    <source>
        <dbReference type="ARBA" id="ARBA00023015"/>
    </source>
</evidence>
<dbReference type="Proteomes" id="UP000315636">
    <property type="component" value="Unassembled WGS sequence"/>
</dbReference>
<keyword evidence="4" id="KW-0805">Transcription regulation</keyword>
<dbReference type="PROSITE" id="PS50112">
    <property type="entry name" value="PAS"/>
    <property type="match status" value="1"/>
</dbReference>
<dbReference type="PROSITE" id="PS00688">
    <property type="entry name" value="SIGMA54_INTERACT_3"/>
    <property type="match status" value="1"/>
</dbReference>
<feature type="domain" description="PAS" evidence="9">
    <location>
        <begin position="119"/>
        <end position="166"/>
    </location>
</feature>
<dbReference type="SUPFAM" id="SSF55785">
    <property type="entry name" value="PYP-like sensor domain (PAS domain)"/>
    <property type="match status" value="2"/>
</dbReference>
<dbReference type="SUPFAM" id="SSF52540">
    <property type="entry name" value="P-loop containing nucleoside triphosphate hydrolases"/>
    <property type="match status" value="1"/>
</dbReference>
<evidence type="ECO:0000313" key="12">
    <source>
        <dbReference type="Proteomes" id="UP000315636"/>
    </source>
</evidence>
<keyword evidence="6" id="KW-0804">Transcription</keyword>
<dbReference type="InterPro" id="IPR025943">
    <property type="entry name" value="Sigma_54_int_dom_ATP-bd_2"/>
</dbReference>
<dbReference type="GO" id="GO:0006355">
    <property type="term" value="P:regulation of DNA-templated transcription"/>
    <property type="evidence" value="ECO:0007669"/>
    <property type="project" value="InterPro"/>
</dbReference>
<accession>A0A521CW60</accession>
<dbReference type="SUPFAM" id="SSF46689">
    <property type="entry name" value="Homeodomain-like"/>
    <property type="match status" value="1"/>
</dbReference>
<dbReference type="Pfam" id="PF18024">
    <property type="entry name" value="HTH_50"/>
    <property type="match status" value="1"/>
</dbReference>
<keyword evidence="3" id="KW-0067">ATP-binding</keyword>
<dbReference type="PANTHER" id="PTHR32071">
    <property type="entry name" value="TRANSCRIPTIONAL REGULATORY PROTEIN"/>
    <property type="match status" value="1"/>
</dbReference>
<dbReference type="PROSITE" id="PS00676">
    <property type="entry name" value="SIGMA54_INTERACT_2"/>
    <property type="match status" value="1"/>
</dbReference>
<dbReference type="CDD" id="cd00009">
    <property type="entry name" value="AAA"/>
    <property type="match status" value="1"/>
</dbReference>
<dbReference type="InterPro" id="IPR009057">
    <property type="entry name" value="Homeodomain-like_sf"/>
</dbReference>
<dbReference type="Gene3D" id="1.10.8.60">
    <property type="match status" value="1"/>
</dbReference>
<evidence type="ECO:0000256" key="7">
    <source>
        <dbReference type="ARBA" id="ARBA00029500"/>
    </source>
</evidence>
<feature type="domain" description="Sigma-54 factor interaction" evidence="8">
    <location>
        <begin position="260"/>
        <end position="489"/>
    </location>
</feature>
<sequence>MTSIPTSDGIWKSFVDTFPYPIIVIGKDHDIHYVNEQASMVFGIDESESRRERVQHYFPKSPWLWDTSQREEEGTLMFEKRRWKGVRCSIPSGMSWIFFPCDEDISTLLSEESTKGGWELEEVIGSLYDDILITDRNGNILKLSGHFEQLYGKYSEELIGKNVRDLERKGVFRPSITKKVLETKTKQTGMQTTEKGRRVQVTAIPAFDGEGRFARVICFSRDITEPMRLKEHLTLMEQEMERFRSELGNLRQEALDSTEFVAKHPAMKQTLETARRVAQVDVHVLLQGESGVGKTALARYIHQQSPRSKGPLIEVNCGAIPEPLFESELFGYEAGAFTGAKKKGKLGFAELAHKGTLFLDEVGEIPKSLQVKVLKLIQEKQFYRIGGTRPIQSDFRLIAATNRDLARQVQAGDFRDDLFFRLNVVPITVPPLRERLEDLLVLIDSLLEKYCRKHQLQKWLDAPVKKRLMEYSWPGNVRELENWIERLVVVSPYSLIRVEDLPTQMQRTAVPDVSWEAIQGKTLPEIVAQVEKDLLVKARKAGKSTTEIAKRFGISQSTVVRKLQRYTE</sequence>
<dbReference type="SMART" id="SM00382">
    <property type="entry name" value="AAA"/>
    <property type="match status" value="1"/>
</dbReference>
<organism evidence="11 12">
    <name type="scientific">Melghirimyces algeriensis</name>
    <dbReference type="NCBI Taxonomy" id="910412"/>
    <lineage>
        <taxon>Bacteria</taxon>
        <taxon>Bacillati</taxon>
        <taxon>Bacillota</taxon>
        <taxon>Bacilli</taxon>
        <taxon>Bacillales</taxon>
        <taxon>Thermoactinomycetaceae</taxon>
        <taxon>Melghirimyces</taxon>
    </lineage>
</organism>
<dbReference type="InterPro" id="IPR025662">
    <property type="entry name" value="Sigma_54_int_dom_ATP-bd_1"/>
</dbReference>
<keyword evidence="1" id="KW-0547">Nucleotide-binding</keyword>
<dbReference type="EMBL" id="FXTI01000004">
    <property type="protein sequence ID" value="SMO63689.1"/>
    <property type="molecule type" value="Genomic_DNA"/>
</dbReference>
<dbReference type="CDD" id="cd00130">
    <property type="entry name" value="PAS"/>
    <property type="match status" value="1"/>
</dbReference>
<dbReference type="NCBIfam" id="TIGR00229">
    <property type="entry name" value="sensory_box"/>
    <property type="match status" value="1"/>
</dbReference>
<protein>
    <recommendedName>
        <fullName evidence="7">HTH-type transcriptional regulatory protein TyrR</fullName>
    </recommendedName>
</protein>
<dbReference type="Pfam" id="PF00158">
    <property type="entry name" value="Sigma54_activat"/>
    <property type="match status" value="1"/>
</dbReference>
<reference evidence="11 12" key="1">
    <citation type="submission" date="2017-05" db="EMBL/GenBank/DDBJ databases">
        <authorList>
            <person name="Varghese N."/>
            <person name="Submissions S."/>
        </authorList>
    </citation>
    <scope>NUCLEOTIDE SEQUENCE [LARGE SCALE GENOMIC DNA]</scope>
    <source>
        <strain evidence="11 12">DSM 45474</strain>
    </source>
</reference>
<evidence type="ECO:0000256" key="2">
    <source>
        <dbReference type="ARBA" id="ARBA00022797"/>
    </source>
</evidence>
<dbReference type="Pfam" id="PF00989">
    <property type="entry name" value="PAS"/>
    <property type="match status" value="1"/>
</dbReference>
<evidence type="ECO:0000259" key="9">
    <source>
        <dbReference type="PROSITE" id="PS50112"/>
    </source>
</evidence>
<keyword evidence="5" id="KW-0238">DNA-binding</keyword>
<dbReference type="PANTHER" id="PTHR32071:SF57">
    <property type="entry name" value="C4-DICARBOXYLATE TRANSPORT TRANSCRIPTIONAL REGULATORY PROTEIN DCTD"/>
    <property type="match status" value="1"/>
</dbReference>
<dbReference type="InterPro" id="IPR035965">
    <property type="entry name" value="PAS-like_dom_sf"/>
</dbReference>
<dbReference type="RefSeq" id="WP_185956147.1">
    <property type="nucleotide sequence ID" value="NZ_FXTI01000004.1"/>
</dbReference>
<evidence type="ECO:0000313" key="11">
    <source>
        <dbReference type="EMBL" id="SMO63689.1"/>
    </source>
</evidence>
<dbReference type="GO" id="GO:0005524">
    <property type="term" value="F:ATP binding"/>
    <property type="evidence" value="ECO:0007669"/>
    <property type="project" value="UniProtKB-KW"/>
</dbReference>
<dbReference type="InterPro" id="IPR030828">
    <property type="entry name" value="HTH_TyrR"/>
</dbReference>
<gene>
    <name evidence="11" type="ORF">SAMN06264849_104245</name>
</gene>
<dbReference type="InterPro" id="IPR000014">
    <property type="entry name" value="PAS"/>
</dbReference>
<dbReference type="InterPro" id="IPR025944">
    <property type="entry name" value="Sigma_54_int_dom_CS"/>
</dbReference>
<evidence type="ECO:0000256" key="6">
    <source>
        <dbReference type="ARBA" id="ARBA00023163"/>
    </source>
</evidence>
<evidence type="ECO:0000256" key="5">
    <source>
        <dbReference type="ARBA" id="ARBA00023125"/>
    </source>
</evidence>
<dbReference type="Pfam" id="PF25601">
    <property type="entry name" value="AAA_lid_14"/>
    <property type="match status" value="1"/>
</dbReference>
<dbReference type="FunFam" id="3.40.50.300:FF:000006">
    <property type="entry name" value="DNA-binding transcriptional regulator NtrC"/>
    <property type="match status" value="1"/>
</dbReference>
<dbReference type="PROSITE" id="PS50045">
    <property type="entry name" value="SIGMA54_INTERACT_4"/>
    <property type="match status" value="1"/>
</dbReference>
<evidence type="ECO:0000259" key="8">
    <source>
        <dbReference type="PROSITE" id="PS50045"/>
    </source>
</evidence>
<dbReference type="Gene3D" id="3.30.450.20">
    <property type="entry name" value="PAS domain"/>
    <property type="match status" value="1"/>
</dbReference>
<dbReference type="InterPro" id="IPR003593">
    <property type="entry name" value="AAA+_ATPase"/>
</dbReference>
<dbReference type="InterPro" id="IPR002078">
    <property type="entry name" value="Sigma_54_int"/>
</dbReference>
<dbReference type="InterPro" id="IPR058031">
    <property type="entry name" value="AAA_lid_NorR"/>
</dbReference>
<dbReference type="InterPro" id="IPR013767">
    <property type="entry name" value="PAS_fold"/>
</dbReference>
<keyword evidence="12" id="KW-1185">Reference proteome</keyword>
<dbReference type="Gene3D" id="3.40.50.300">
    <property type="entry name" value="P-loop containing nucleotide triphosphate hydrolases"/>
    <property type="match status" value="1"/>
</dbReference>
<dbReference type="GO" id="GO:0003677">
    <property type="term" value="F:DNA binding"/>
    <property type="evidence" value="ECO:0007669"/>
    <property type="project" value="UniProtKB-KW"/>
</dbReference>
<dbReference type="AlphaFoldDB" id="A0A521CW60"/>
<dbReference type="Gene3D" id="1.10.10.60">
    <property type="entry name" value="Homeodomain-like"/>
    <property type="match status" value="1"/>
</dbReference>
<dbReference type="PROSITE" id="PS00675">
    <property type="entry name" value="SIGMA54_INTERACT_1"/>
    <property type="match status" value="1"/>
</dbReference>
<evidence type="ECO:0000259" key="10">
    <source>
        <dbReference type="PROSITE" id="PS50113"/>
    </source>
</evidence>
<dbReference type="PROSITE" id="PS50113">
    <property type="entry name" value="PAC"/>
    <property type="match status" value="1"/>
</dbReference>
<feature type="domain" description="PAC" evidence="10">
    <location>
        <begin position="184"/>
        <end position="235"/>
    </location>
</feature>
<keyword evidence="2" id="KW-0058">Aromatic hydrocarbons catabolism</keyword>
<name>A0A521CW60_9BACL</name>
<evidence type="ECO:0000256" key="3">
    <source>
        <dbReference type="ARBA" id="ARBA00022840"/>
    </source>
</evidence>
<dbReference type="InterPro" id="IPR000700">
    <property type="entry name" value="PAS-assoc_C"/>
</dbReference>
<evidence type="ECO:0000256" key="1">
    <source>
        <dbReference type="ARBA" id="ARBA00022741"/>
    </source>
</evidence>
<proteinExistence type="predicted"/>
<dbReference type="InterPro" id="IPR027417">
    <property type="entry name" value="P-loop_NTPase"/>
</dbReference>